<dbReference type="NCBIfam" id="TIGR02585">
    <property type="entry name" value="cas_Cst2_DevR"/>
    <property type="match status" value="1"/>
</dbReference>
<evidence type="ECO:0000256" key="1">
    <source>
        <dbReference type="ARBA" id="ARBA00023118"/>
    </source>
</evidence>
<dbReference type="OrthoDB" id="9781560at2"/>
<organism evidence="3 4">
    <name type="scientific">Kosmotoga arenicorallina S304</name>
    <dbReference type="NCBI Taxonomy" id="1453497"/>
    <lineage>
        <taxon>Bacteria</taxon>
        <taxon>Thermotogati</taxon>
        <taxon>Thermotogota</taxon>
        <taxon>Thermotogae</taxon>
        <taxon>Kosmotogales</taxon>
        <taxon>Kosmotogaceae</taxon>
        <taxon>Kosmotoga</taxon>
    </lineage>
</organism>
<comment type="caution">
    <text evidence="3">The sequence shown here is derived from an EMBL/GenBank/DDBJ whole genome shotgun (WGS) entry which is preliminary data.</text>
</comment>
<evidence type="ECO:0000256" key="2">
    <source>
        <dbReference type="ARBA" id="ARBA00025626"/>
    </source>
</evidence>
<evidence type="ECO:0000313" key="4">
    <source>
        <dbReference type="Proteomes" id="UP000077339"/>
    </source>
</evidence>
<comment type="function">
    <text evidence="2">CRISPR (clustered regularly interspaced short palindromic repeat) is an adaptive immune system that provides protection against mobile genetic elements (viruses, transposable elements and conjugative plasmids). CRISPR clusters contain spacers, sequences complementary to antecedent mobile elements, and target invading nucleic acids. CRISPR clusters are transcribed and processed into CRISPR RNA (crRNA).</text>
</comment>
<dbReference type="InterPro" id="IPR013414">
    <property type="entry name" value="Cas7/Cst2/DevR_sub_I-B/Tneap"/>
</dbReference>
<dbReference type="InterPro" id="IPR010154">
    <property type="entry name" value="CRISPR-assoc_Cas7/Cst2/DevR"/>
</dbReference>
<dbReference type="STRING" id="1453497.AT15_00070"/>
<dbReference type="NCBIfam" id="TIGR01875">
    <property type="entry name" value="cas_MJ0381"/>
    <property type="match status" value="1"/>
</dbReference>
<gene>
    <name evidence="3" type="ORF">AT15_00070</name>
</gene>
<accession>A0A182C864</accession>
<dbReference type="Proteomes" id="UP000077339">
    <property type="component" value="Unassembled WGS sequence"/>
</dbReference>
<keyword evidence="1" id="KW-0051">Antiviral defense</keyword>
<dbReference type="GO" id="GO:0051607">
    <property type="term" value="P:defense response to virus"/>
    <property type="evidence" value="ECO:0007669"/>
    <property type="project" value="UniProtKB-KW"/>
</dbReference>
<proteinExistence type="predicted"/>
<protein>
    <submittedName>
        <fullName evidence="3">CRISPR-associated protein</fullName>
    </submittedName>
</protein>
<keyword evidence="4" id="KW-1185">Reference proteome</keyword>
<evidence type="ECO:0000313" key="3">
    <source>
        <dbReference type="EMBL" id="OAA32509.1"/>
    </source>
</evidence>
<dbReference type="PATRIC" id="fig|1453497.3.peg.16"/>
<sequence>MDVKALCWAHLAKVSIGNANASFTEGNIQTSKKITAPNGLEFNYISSQCQRHGMKERIAEKGFKLSTPIDADVETTLGDPVTYIDDDLFGYLKTDTNKRRTSPLRITPLVSLFPYKGDRDLLTKTRRAADRGGNLVETEIYRNIFRGGGLLELDRVGRFDSSEVAENSSLDTTSETKIERVLTVLDVLKNFWAGGKQTNFLTDLSPKFIVFALLKEKVPFLLEYIKVDEKGTILAEPIVEAINNYDDIIDQVVIGTTSVLDCSEIESISSPKVSVVSLNEAFGMVKDRIKNIYSE</sequence>
<reference evidence="3 4" key="1">
    <citation type="submission" date="2014-02" db="EMBL/GenBank/DDBJ databases">
        <title>Kosmotoga genome sequencing.</title>
        <authorList>
            <person name="Pollo S.M."/>
            <person name="Charchuk R."/>
            <person name="Nesbo C.L."/>
        </authorList>
    </citation>
    <scope>NUCLEOTIDE SEQUENCE [LARGE SCALE GENOMIC DNA]</scope>
    <source>
        <strain evidence="3 4">S304</strain>
    </source>
</reference>
<dbReference type="RefSeq" id="WP_068345115.1">
    <property type="nucleotide sequence ID" value="NZ_JFHK01000001.1"/>
</dbReference>
<dbReference type="AlphaFoldDB" id="A0A182C864"/>
<dbReference type="Pfam" id="PF01905">
    <property type="entry name" value="DevR"/>
    <property type="match status" value="1"/>
</dbReference>
<dbReference type="EMBL" id="JFHK01000001">
    <property type="protein sequence ID" value="OAA32509.1"/>
    <property type="molecule type" value="Genomic_DNA"/>
</dbReference>
<name>A0A182C864_9BACT</name>